<name>A0ABV4JWI2_9BACT</name>
<gene>
    <name evidence="1" type="ORF">AB2Z07_16735</name>
</gene>
<organism evidence="1 2">
    <name type="scientific">Halodesulfovibrio aestuarii</name>
    <dbReference type="NCBI Taxonomy" id="126333"/>
    <lineage>
        <taxon>Bacteria</taxon>
        <taxon>Pseudomonadati</taxon>
        <taxon>Thermodesulfobacteriota</taxon>
        <taxon>Desulfovibrionia</taxon>
        <taxon>Desulfovibrionales</taxon>
        <taxon>Desulfovibrionaceae</taxon>
        <taxon>Halodesulfovibrio</taxon>
    </lineage>
</organism>
<evidence type="ECO:0000313" key="2">
    <source>
        <dbReference type="Proteomes" id="UP001568358"/>
    </source>
</evidence>
<dbReference type="Proteomes" id="UP001568358">
    <property type="component" value="Unassembled WGS sequence"/>
</dbReference>
<protein>
    <submittedName>
        <fullName evidence="1">Uncharacterized protein</fullName>
    </submittedName>
</protein>
<dbReference type="EMBL" id="JBFSOO010000030">
    <property type="protein sequence ID" value="MEZ6855115.1"/>
    <property type="molecule type" value="Genomic_DNA"/>
</dbReference>
<dbReference type="RefSeq" id="WP_020000500.1">
    <property type="nucleotide sequence ID" value="NZ_CP192219.1"/>
</dbReference>
<proteinExistence type="predicted"/>
<sequence length="74" mass="8253">MLKILLLEHRIDFLSSGDLAIGIVNFAIDRNIFLPAMFQSGIVSVNYFCFFNIPEYSLVALGEVKSTAGLKKLE</sequence>
<accession>A0ABV4JWI2</accession>
<reference evidence="1 2" key="1">
    <citation type="submission" date="2024-07" db="EMBL/GenBank/DDBJ databases">
        <title>Active virus-host system and metabolic interactions in a Lokiarchaeon culture.</title>
        <authorList>
            <person name="Ponce Toledo R.I."/>
            <person name="Rodrigues Oliveira T."/>
            <person name="Schleper C."/>
        </authorList>
    </citation>
    <scope>NUCLEOTIDE SEQUENCE [LARGE SCALE GENOMIC DNA]</scope>
    <source>
        <strain evidence="1 2">B35</strain>
    </source>
</reference>
<keyword evidence="2" id="KW-1185">Reference proteome</keyword>
<comment type="caution">
    <text evidence="1">The sequence shown here is derived from an EMBL/GenBank/DDBJ whole genome shotgun (WGS) entry which is preliminary data.</text>
</comment>
<evidence type="ECO:0000313" key="1">
    <source>
        <dbReference type="EMBL" id="MEZ6855115.1"/>
    </source>
</evidence>